<evidence type="ECO:0000313" key="3">
    <source>
        <dbReference type="Proteomes" id="UP000055048"/>
    </source>
</evidence>
<evidence type="ECO:0000313" key="2">
    <source>
        <dbReference type="EMBL" id="KRX29754.1"/>
    </source>
</evidence>
<organism evidence="2 3">
    <name type="scientific">Trichinella murrelli</name>
    <dbReference type="NCBI Taxonomy" id="144512"/>
    <lineage>
        <taxon>Eukaryota</taxon>
        <taxon>Metazoa</taxon>
        <taxon>Ecdysozoa</taxon>
        <taxon>Nematoda</taxon>
        <taxon>Enoplea</taxon>
        <taxon>Dorylaimia</taxon>
        <taxon>Trichinellida</taxon>
        <taxon>Trichinellidae</taxon>
        <taxon>Trichinella</taxon>
    </lineage>
</organism>
<feature type="region of interest" description="Disordered" evidence="1">
    <location>
        <begin position="26"/>
        <end position="51"/>
    </location>
</feature>
<keyword evidence="3" id="KW-1185">Reference proteome</keyword>
<name>A0A0V0SSQ4_9BILA</name>
<reference evidence="2 3" key="1">
    <citation type="submission" date="2015-01" db="EMBL/GenBank/DDBJ databases">
        <title>Evolution of Trichinella species and genotypes.</title>
        <authorList>
            <person name="Korhonen P.K."/>
            <person name="Edoardo P."/>
            <person name="Giuseppe L.R."/>
            <person name="Gasser R.B."/>
        </authorList>
    </citation>
    <scope>NUCLEOTIDE SEQUENCE [LARGE SCALE GENOMIC DNA]</scope>
    <source>
        <strain evidence="2">ISS417</strain>
    </source>
</reference>
<protein>
    <submittedName>
        <fullName evidence="2">Uncharacterized protein</fullName>
    </submittedName>
</protein>
<comment type="caution">
    <text evidence="2">The sequence shown here is derived from an EMBL/GenBank/DDBJ whole genome shotgun (WGS) entry which is preliminary data.</text>
</comment>
<sequence length="51" mass="5761">MEVSCMVDTEMEEYVDELESLAESLSDEDHNNSMVRAPATPVQTIGRRPFT</sequence>
<gene>
    <name evidence="2" type="ORF">T05_12778</name>
</gene>
<dbReference type="AlphaFoldDB" id="A0A0V0SSQ4"/>
<dbReference type="Proteomes" id="UP000055048">
    <property type="component" value="Unassembled WGS sequence"/>
</dbReference>
<proteinExistence type="predicted"/>
<dbReference type="EMBL" id="JYDJ01003016">
    <property type="protein sequence ID" value="KRX29754.1"/>
    <property type="molecule type" value="Genomic_DNA"/>
</dbReference>
<accession>A0A0V0SSQ4</accession>
<evidence type="ECO:0000256" key="1">
    <source>
        <dbReference type="SAM" id="MobiDB-lite"/>
    </source>
</evidence>